<feature type="active site" description="Tele-phosphohistidine intermediate" evidence="3">
    <location>
        <position position="8"/>
    </location>
</feature>
<evidence type="ECO:0000256" key="2">
    <source>
        <dbReference type="ARBA" id="ARBA00023235"/>
    </source>
</evidence>
<dbReference type="InterPro" id="IPR050275">
    <property type="entry name" value="PGM_Phosphatase"/>
</dbReference>
<evidence type="ECO:0000313" key="5">
    <source>
        <dbReference type="EMBL" id="MBB5848284.1"/>
    </source>
</evidence>
<dbReference type="SUPFAM" id="SSF53254">
    <property type="entry name" value="Phosphoglycerate mutase-like"/>
    <property type="match status" value="1"/>
</dbReference>
<sequence length="228" mass="24255">MRLILLRHGETDWNAGDRYQGRTDVELNAVGERQARRAAVGPVGDLLEEAAELVAVASPLARARRTAEILLEARVGAADLALDEQLMELHGGDWEGLELTAIAQRWPEEHRSWRAVPALDAGPVGGETLRGGGERALGALRGRVPQHWAAGAGTAGDPHDDGRQGARTLLAVAHGGVIRAAVGLLLRHEGEAFAALERIDNARAAVLQGAFSPATEGWGDWTLEGYNV</sequence>
<dbReference type="InterPro" id="IPR001345">
    <property type="entry name" value="PG/BPGM_mutase_AS"/>
</dbReference>
<feature type="active site" description="Proton donor/acceptor" evidence="3">
    <location>
        <position position="88"/>
    </location>
</feature>
<dbReference type="InterPro" id="IPR029033">
    <property type="entry name" value="His_PPase_superfam"/>
</dbReference>
<evidence type="ECO:0000256" key="1">
    <source>
        <dbReference type="ARBA" id="ARBA00023152"/>
    </source>
</evidence>
<keyword evidence="6" id="KW-1185">Reference proteome</keyword>
<dbReference type="EMBL" id="JACHMW010000001">
    <property type="protein sequence ID" value="MBB5848284.1"/>
    <property type="molecule type" value="Genomic_DNA"/>
</dbReference>
<proteinExistence type="predicted"/>
<reference evidence="5 6" key="1">
    <citation type="submission" date="2020-08" db="EMBL/GenBank/DDBJ databases">
        <title>Sequencing the genomes of 1000 actinobacteria strains.</title>
        <authorList>
            <person name="Klenk H.-P."/>
        </authorList>
    </citation>
    <scope>NUCLEOTIDE SEQUENCE [LARGE SCALE GENOMIC DNA]</scope>
    <source>
        <strain evidence="5 6">DSM 17945</strain>
    </source>
</reference>
<evidence type="ECO:0000256" key="3">
    <source>
        <dbReference type="PIRSR" id="PIRSR613078-1"/>
    </source>
</evidence>
<dbReference type="RefSeq" id="WP_184171285.1">
    <property type="nucleotide sequence ID" value="NZ_BAABAG010000008.1"/>
</dbReference>
<dbReference type="GO" id="GO:0005737">
    <property type="term" value="C:cytoplasm"/>
    <property type="evidence" value="ECO:0007669"/>
    <property type="project" value="TreeGrafter"/>
</dbReference>
<dbReference type="PROSITE" id="PS00175">
    <property type="entry name" value="PG_MUTASE"/>
    <property type="match status" value="1"/>
</dbReference>
<dbReference type="Proteomes" id="UP000567246">
    <property type="component" value="Unassembled WGS sequence"/>
</dbReference>
<organism evidence="5 6">
    <name type="scientific">Micrococcus endophyticus</name>
    <dbReference type="NCBI Taxonomy" id="455343"/>
    <lineage>
        <taxon>Bacteria</taxon>
        <taxon>Bacillati</taxon>
        <taxon>Actinomycetota</taxon>
        <taxon>Actinomycetes</taxon>
        <taxon>Micrococcales</taxon>
        <taxon>Micrococcaceae</taxon>
        <taxon>Micrococcus</taxon>
    </lineage>
</organism>
<accession>A0A7W9JIF3</accession>
<evidence type="ECO:0000313" key="6">
    <source>
        <dbReference type="Proteomes" id="UP000567246"/>
    </source>
</evidence>
<dbReference type="AlphaFoldDB" id="A0A7W9JIF3"/>
<dbReference type="Pfam" id="PF00300">
    <property type="entry name" value="His_Phos_1"/>
    <property type="match status" value="1"/>
</dbReference>
<keyword evidence="2" id="KW-0413">Isomerase</keyword>
<evidence type="ECO:0000256" key="4">
    <source>
        <dbReference type="PIRSR" id="PIRSR613078-2"/>
    </source>
</evidence>
<dbReference type="PANTHER" id="PTHR48100">
    <property type="entry name" value="BROAD-SPECIFICITY PHOSPHATASE YOR283W-RELATED"/>
    <property type="match status" value="1"/>
</dbReference>
<feature type="binding site" evidence="4">
    <location>
        <position position="62"/>
    </location>
    <ligand>
        <name>substrate</name>
    </ligand>
</feature>
<feature type="binding site" evidence="4">
    <location>
        <begin position="7"/>
        <end position="14"/>
    </location>
    <ligand>
        <name>substrate</name>
    </ligand>
</feature>
<dbReference type="GO" id="GO:0016791">
    <property type="term" value="F:phosphatase activity"/>
    <property type="evidence" value="ECO:0007669"/>
    <property type="project" value="TreeGrafter"/>
</dbReference>
<gene>
    <name evidence="5" type="ORF">HDA33_000848</name>
</gene>
<protein>
    <submittedName>
        <fullName evidence="5">Broad specificity phosphatase PhoE</fullName>
    </submittedName>
</protein>
<dbReference type="CDD" id="cd07067">
    <property type="entry name" value="HP_PGM_like"/>
    <property type="match status" value="1"/>
</dbReference>
<comment type="caution">
    <text evidence="5">The sequence shown here is derived from an EMBL/GenBank/DDBJ whole genome shotgun (WGS) entry which is preliminary data.</text>
</comment>
<dbReference type="Gene3D" id="3.40.50.1240">
    <property type="entry name" value="Phosphoglycerate mutase-like"/>
    <property type="match status" value="1"/>
</dbReference>
<dbReference type="PANTHER" id="PTHR48100:SF1">
    <property type="entry name" value="HISTIDINE PHOSPHATASE FAMILY PROTEIN-RELATED"/>
    <property type="match status" value="1"/>
</dbReference>
<dbReference type="InterPro" id="IPR013078">
    <property type="entry name" value="His_Pase_superF_clade-1"/>
</dbReference>
<dbReference type="SMART" id="SM00855">
    <property type="entry name" value="PGAM"/>
    <property type="match status" value="1"/>
</dbReference>
<keyword evidence="1" id="KW-0324">Glycolysis</keyword>
<name>A0A7W9JIF3_9MICC</name>